<proteinExistence type="predicted"/>
<gene>
    <name evidence="3" type="ORF">J2X21_000386</name>
</gene>
<evidence type="ECO:0000256" key="1">
    <source>
        <dbReference type="SAM" id="MobiDB-lite"/>
    </source>
</evidence>
<comment type="caution">
    <text evidence="3">The sequence shown here is derived from an EMBL/GenBank/DDBJ whole genome shotgun (WGS) entry which is preliminary data.</text>
</comment>
<dbReference type="Proteomes" id="UP001180825">
    <property type="component" value="Unassembled WGS sequence"/>
</dbReference>
<protein>
    <submittedName>
        <fullName evidence="3">Type IV secretory pathway TrbL component</fullName>
    </submittedName>
</protein>
<keyword evidence="2" id="KW-0732">Signal</keyword>
<dbReference type="EMBL" id="JAVDXV010000001">
    <property type="protein sequence ID" value="MDR7331274.1"/>
    <property type="molecule type" value="Genomic_DNA"/>
</dbReference>
<feature type="compositionally biased region" description="Polar residues" evidence="1">
    <location>
        <begin position="55"/>
        <end position="73"/>
    </location>
</feature>
<dbReference type="RefSeq" id="WP_310324193.1">
    <property type="nucleotide sequence ID" value="NZ_JAVDXV010000001.1"/>
</dbReference>
<evidence type="ECO:0000313" key="3">
    <source>
        <dbReference type="EMBL" id="MDR7331274.1"/>
    </source>
</evidence>
<sequence>MTKISSRLAGAAAVIATAAAGLAYAQTTDNYGSGSAGPSSTTSSSASDSPATTDMNSSTPTVATPGSNLNADSTLAERADRN</sequence>
<keyword evidence="4" id="KW-1185">Reference proteome</keyword>
<name>A0ABU2A259_9BURK</name>
<evidence type="ECO:0000313" key="4">
    <source>
        <dbReference type="Proteomes" id="UP001180825"/>
    </source>
</evidence>
<evidence type="ECO:0000256" key="2">
    <source>
        <dbReference type="SAM" id="SignalP"/>
    </source>
</evidence>
<accession>A0ABU2A259</accession>
<feature type="region of interest" description="Disordered" evidence="1">
    <location>
        <begin position="28"/>
        <end position="82"/>
    </location>
</feature>
<feature type="signal peptide" evidence="2">
    <location>
        <begin position="1"/>
        <end position="25"/>
    </location>
</feature>
<organism evidence="3 4">
    <name type="scientific">Roseateles asaccharophilus</name>
    <dbReference type="NCBI Taxonomy" id="582607"/>
    <lineage>
        <taxon>Bacteria</taxon>
        <taxon>Pseudomonadati</taxon>
        <taxon>Pseudomonadota</taxon>
        <taxon>Betaproteobacteria</taxon>
        <taxon>Burkholderiales</taxon>
        <taxon>Sphaerotilaceae</taxon>
        <taxon>Roseateles</taxon>
    </lineage>
</organism>
<reference evidence="3 4" key="1">
    <citation type="submission" date="2023-07" db="EMBL/GenBank/DDBJ databases">
        <title>Sorghum-associated microbial communities from plants grown in Nebraska, USA.</title>
        <authorList>
            <person name="Schachtman D."/>
        </authorList>
    </citation>
    <scope>NUCLEOTIDE SEQUENCE [LARGE SCALE GENOMIC DNA]</scope>
    <source>
        <strain evidence="3 4">BE316</strain>
    </source>
</reference>
<feature type="chain" id="PRO_5045371257" evidence="2">
    <location>
        <begin position="26"/>
        <end position="82"/>
    </location>
</feature>
<feature type="compositionally biased region" description="Low complexity" evidence="1">
    <location>
        <begin position="32"/>
        <end position="54"/>
    </location>
</feature>